<evidence type="ECO:0000259" key="3">
    <source>
        <dbReference type="Pfam" id="PF02826"/>
    </source>
</evidence>
<dbReference type="SUPFAM" id="SSF52283">
    <property type="entry name" value="Formate/glycerate dehydrogenase catalytic domain-like"/>
    <property type="match status" value="1"/>
</dbReference>
<gene>
    <name evidence="4" type="ORF">GCM10009111_17950</name>
</gene>
<dbReference type="PANTHER" id="PTHR43333:SF1">
    <property type="entry name" value="D-ISOMER SPECIFIC 2-HYDROXYACID DEHYDROGENASE NAD-BINDING DOMAIN-CONTAINING PROTEIN"/>
    <property type="match status" value="1"/>
</dbReference>
<dbReference type="RefSeq" id="WP_343817102.1">
    <property type="nucleotide sequence ID" value="NZ_BAAAFA010000005.1"/>
</dbReference>
<sequence length="317" mass="35066">MTKPIVFASQLDQQQQTLWLTHLQRHLPDEKIVLIEQLTDEQVENVDIAIVANPKATELIRLAQLPNLAWVQSLWAGVEKLATESSLQTIPIVRLVDDTLAKIMAEAVLAWTLYLHRNMPEYLQQQAKKQWLQLPYKAPTEQRITVLGTGELGMAAINSLVRANFTVSAWSRKPKSIANIKHFTDQEGLQAVLPQTDILISLLPLTSQTANLLSNNTLSLLPQGAKLINFSRGGIVNSDDLLALLNNGHLTHAVLDVFAVEPLPANSLLWSHEKITILPHISAPTQMASAALVVANNIKQYRLEGIIPTAVDKTCGY</sequence>
<keyword evidence="5" id="KW-1185">Reference proteome</keyword>
<dbReference type="Proteomes" id="UP001500021">
    <property type="component" value="Unassembled WGS sequence"/>
</dbReference>
<keyword evidence="2" id="KW-0520">NAD</keyword>
<accession>A0ABN1L715</accession>
<reference evidence="5" key="1">
    <citation type="journal article" date="2019" name="Int. J. Syst. Evol. Microbiol.">
        <title>The Global Catalogue of Microorganisms (GCM) 10K type strain sequencing project: providing services to taxonomists for standard genome sequencing and annotation.</title>
        <authorList>
            <consortium name="The Broad Institute Genomics Platform"/>
            <consortium name="The Broad Institute Genome Sequencing Center for Infectious Disease"/>
            <person name="Wu L."/>
            <person name="Ma J."/>
        </authorList>
    </citation>
    <scope>NUCLEOTIDE SEQUENCE [LARGE SCALE GENOMIC DNA]</scope>
    <source>
        <strain evidence="5">JCM 15608</strain>
    </source>
</reference>
<proteinExistence type="predicted"/>
<evidence type="ECO:0000313" key="5">
    <source>
        <dbReference type="Proteomes" id="UP001500021"/>
    </source>
</evidence>
<organism evidence="4 5">
    <name type="scientific">Colwellia asteriadis</name>
    <dbReference type="NCBI Taxonomy" id="517723"/>
    <lineage>
        <taxon>Bacteria</taxon>
        <taxon>Pseudomonadati</taxon>
        <taxon>Pseudomonadota</taxon>
        <taxon>Gammaproteobacteria</taxon>
        <taxon>Alteromonadales</taxon>
        <taxon>Colwelliaceae</taxon>
        <taxon>Colwellia</taxon>
    </lineage>
</organism>
<evidence type="ECO:0000256" key="2">
    <source>
        <dbReference type="ARBA" id="ARBA00023027"/>
    </source>
</evidence>
<dbReference type="PANTHER" id="PTHR43333">
    <property type="entry name" value="2-HACID_DH_C DOMAIN-CONTAINING PROTEIN"/>
    <property type="match status" value="1"/>
</dbReference>
<protein>
    <submittedName>
        <fullName evidence="4">Glyoxylate/hydroxypyruvate reductase A</fullName>
    </submittedName>
</protein>
<feature type="domain" description="D-isomer specific 2-hydroxyacid dehydrogenase NAD-binding" evidence="3">
    <location>
        <begin position="111"/>
        <end position="282"/>
    </location>
</feature>
<dbReference type="Pfam" id="PF02826">
    <property type="entry name" value="2-Hacid_dh_C"/>
    <property type="match status" value="1"/>
</dbReference>
<dbReference type="InterPro" id="IPR006140">
    <property type="entry name" value="D-isomer_DH_NAD-bd"/>
</dbReference>
<comment type="caution">
    <text evidence="4">The sequence shown here is derived from an EMBL/GenBank/DDBJ whole genome shotgun (WGS) entry which is preliminary data.</text>
</comment>
<dbReference type="Gene3D" id="3.40.50.720">
    <property type="entry name" value="NAD(P)-binding Rossmann-like Domain"/>
    <property type="match status" value="2"/>
</dbReference>
<keyword evidence="1" id="KW-0560">Oxidoreductase</keyword>
<dbReference type="CDD" id="cd12164">
    <property type="entry name" value="GDH_like_2"/>
    <property type="match status" value="1"/>
</dbReference>
<name>A0ABN1L715_9GAMM</name>
<dbReference type="SUPFAM" id="SSF51735">
    <property type="entry name" value="NAD(P)-binding Rossmann-fold domains"/>
    <property type="match status" value="1"/>
</dbReference>
<evidence type="ECO:0000313" key="4">
    <source>
        <dbReference type="EMBL" id="GAA0817131.1"/>
    </source>
</evidence>
<dbReference type="InterPro" id="IPR036291">
    <property type="entry name" value="NAD(P)-bd_dom_sf"/>
</dbReference>
<evidence type="ECO:0000256" key="1">
    <source>
        <dbReference type="ARBA" id="ARBA00023002"/>
    </source>
</evidence>
<dbReference type="EMBL" id="BAAAFA010000005">
    <property type="protein sequence ID" value="GAA0817131.1"/>
    <property type="molecule type" value="Genomic_DNA"/>
</dbReference>